<feature type="compositionally biased region" description="Low complexity" evidence="1">
    <location>
        <begin position="154"/>
        <end position="177"/>
    </location>
</feature>
<proteinExistence type="predicted"/>
<feature type="region of interest" description="Disordered" evidence="1">
    <location>
        <begin position="222"/>
        <end position="242"/>
    </location>
</feature>
<feature type="compositionally biased region" description="Acidic residues" evidence="1">
    <location>
        <begin position="135"/>
        <end position="144"/>
    </location>
</feature>
<dbReference type="AlphaFoldDB" id="A0A6G1H351"/>
<accession>A0A6G1H351</accession>
<feature type="region of interest" description="Disordered" evidence="1">
    <location>
        <begin position="1"/>
        <end position="204"/>
    </location>
</feature>
<feature type="region of interest" description="Disordered" evidence="1">
    <location>
        <begin position="270"/>
        <end position="545"/>
    </location>
</feature>
<feature type="compositionally biased region" description="Polar residues" evidence="1">
    <location>
        <begin position="287"/>
        <end position="315"/>
    </location>
</feature>
<name>A0A6G1H351_9PEZI</name>
<evidence type="ECO:0000313" key="2">
    <source>
        <dbReference type="EMBL" id="KAF1987482.1"/>
    </source>
</evidence>
<feature type="compositionally biased region" description="Basic and acidic residues" evidence="1">
    <location>
        <begin position="54"/>
        <end position="66"/>
    </location>
</feature>
<reference evidence="2" key="1">
    <citation type="journal article" date="2020" name="Stud. Mycol.">
        <title>101 Dothideomycetes genomes: a test case for predicting lifestyles and emergence of pathogens.</title>
        <authorList>
            <person name="Haridas S."/>
            <person name="Albert R."/>
            <person name="Binder M."/>
            <person name="Bloem J."/>
            <person name="Labutti K."/>
            <person name="Salamov A."/>
            <person name="Andreopoulos B."/>
            <person name="Baker S."/>
            <person name="Barry K."/>
            <person name="Bills G."/>
            <person name="Bluhm B."/>
            <person name="Cannon C."/>
            <person name="Castanera R."/>
            <person name="Culley D."/>
            <person name="Daum C."/>
            <person name="Ezra D."/>
            <person name="Gonzalez J."/>
            <person name="Henrissat B."/>
            <person name="Kuo A."/>
            <person name="Liang C."/>
            <person name="Lipzen A."/>
            <person name="Lutzoni F."/>
            <person name="Magnuson J."/>
            <person name="Mondo S."/>
            <person name="Nolan M."/>
            <person name="Ohm R."/>
            <person name="Pangilinan J."/>
            <person name="Park H.-J."/>
            <person name="Ramirez L."/>
            <person name="Alfaro M."/>
            <person name="Sun H."/>
            <person name="Tritt A."/>
            <person name="Yoshinaga Y."/>
            <person name="Zwiers L.-H."/>
            <person name="Turgeon B."/>
            <person name="Goodwin S."/>
            <person name="Spatafora J."/>
            <person name="Crous P."/>
            <person name="Grigoriev I."/>
        </authorList>
    </citation>
    <scope>NUCLEOTIDE SEQUENCE</scope>
    <source>
        <strain evidence="2">CBS 113979</strain>
    </source>
</reference>
<evidence type="ECO:0000313" key="3">
    <source>
        <dbReference type="Proteomes" id="UP000800041"/>
    </source>
</evidence>
<feature type="compositionally biased region" description="Low complexity" evidence="1">
    <location>
        <begin position="499"/>
        <end position="510"/>
    </location>
</feature>
<feature type="compositionally biased region" description="Polar residues" evidence="1">
    <location>
        <begin position="432"/>
        <end position="447"/>
    </location>
</feature>
<dbReference type="OrthoDB" id="5423493at2759"/>
<protein>
    <submittedName>
        <fullName evidence="2">Uncharacterized protein</fullName>
    </submittedName>
</protein>
<evidence type="ECO:0000256" key="1">
    <source>
        <dbReference type="SAM" id="MobiDB-lite"/>
    </source>
</evidence>
<keyword evidence="3" id="KW-1185">Reference proteome</keyword>
<feature type="compositionally biased region" description="Low complexity" evidence="1">
    <location>
        <begin position="326"/>
        <end position="338"/>
    </location>
</feature>
<feature type="compositionally biased region" description="Polar residues" evidence="1">
    <location>
        <begin position="408"/>
        <end position="422"/>
    </location>
</feature>
<feature type="compositionally biased region" description="Acidic residues" evidence="1">
    <location>
        <begin position="469"/>
        <end position="488"/>
    </location>
</feature>
<sequence length="545" mass="58355">MPRPARAKVASAQPARVAPKSKAPGVKATRAAAKRNKAASEDIQEVVVTRRTRTGKDKAMRMRSDEDVTMAGALPEDDPQPAKQARSRAKTTMKKVESTGATSNAMEALRKRRGAAKGNKSPSMNRVLAEKTAEAAEEAAESVEEQAPIAVSDPARAPAVTRTRRSASTASARPVVRLQSRAQTPQPAAPRTISDDDDLYGLSPAGERSQLLFLQQNAAKKADSNTAAVKPRPPQSTVKAHGTPSILALANFKRRARQPSILAISRVNSVNGDYDDMDDFDPDDESTPLNLRTDTRLSLSGNSETLGSGTMYSSGSRKRKLRQSTVQVRSSPDVQVPQSSPPAPSPTTVDDEAVLSQESDLPEHIIETQPEPYDSDTMAPPRSSSPSKPSNAPSTTDQEQPTRPVRKTQGSATKSKTTTSPLQPRKGKTVKSSRLPTLSTAALQSLLPQRRRKTRAAAPDTFDIPSSSDADELGQDITVDEQSDDEVEVAPPRRGRRGTGTTSPRTPAATKSRKGRQTLKSSNKNAQPPPSTSRTRKAKAQAPVA</sequence>
<dbReference type="Proteomes" id="UP000800041">
    <property type="component" value="Unassembled WGS sequence"/>
</dbReference>
<organism evidence="2 3">
    <name type="scientific">Aulographum hederae CBS 113979</name>
    <dbReference type="NCBI Taxonomy" id="1176131"/>
    <lineage>
        <taxon>Eukaryota</taxon>
        <taxon>Fungi</taxon>
        <taxon>Dikarya</taxon>
        <taxon>Ascomycota</taxon>
        <taxon>Pezizomycotina</taxon>
        <taxon>Dothideomycetes</taxon>
        <taxon>Pleosporomycetidae</taxon>
        <taxon>Aulographales</taxon>
        <taxon>Aulographaceae</taxon>
    </lineage>
</organism>
<feature type="compositionally biased region" description="Acidic residues" evidence="1">
    <location>
        <begin position="273"/>
        <end position="286"/>
    </location>
</feature>
<dbReference type="EMBL" id="ML977152">
    <property type="protein sequence ID" value="KAF1987482.1"/>
    <property type="molecule type" value="Genomic_DNA"/>
</dbReference>
<feature type="compositionally biased region" description="Low complexity" evidence="1">
    <location>
        <begin position="380"/>
        <end position="394"/>
    </location>
</feature>
<gene>
    <name evidence="2" type="ORF">K402DRAFT_403597</name>
</gene>